<protein>
    <recommendedName>
        <fullName evidence="3">NmrA-like domain-containing protein</fullName>
    </recommendedName>
</protein>
<dbReference type="Gene3D" id="3.90.25.10">
    <property type="entry name" value="UDP-galactose 4-epimerase, domain 1"/>
    <property type="match status" value="1"/>
</dbReference>
<dbReference type="InterPro" id="IPR036291">
    <property type="entry name" value="NAD(P)-bd_dom_sf"/>
</dbReference>
<evidence type="ECO:0000313" key="4">
    <source>
        <dbReference type="EMBL" id="KAH0565101.1"/>
    </source>
</evidence>
<keyword evidence="5" id="KW-1185">Reference proteome</keyword>
<dbReference type="PANTHER" id="PTHR47706">
    <property type="entry name" value="NMRA-LIKE FAMILY PROTEIN"/>
    <property type="match status" value="1"/>
</dbReference>
<dbReference type="EMBL" id="JAGHQM010000136">
    <property type="protein sequence ID" value="KAH0565101.1"/>
    <property type="molecule type" value="Genomic_DNA"/>
</dbReference>
<evidence type="ECO:0000313" key="5">
    <source>
        <dbReference type="Proteomes" id="UP000750711"/>
    </source>
</evidence>
<dbReference type="SUPFAM" id="SSF51735">
    <property type="entry name" value="NAD(P)-binding Rossmann-fold domains"/>
    <property type="match status" value="1"/>
</dbReference>
<dbReference type="InterPro" id="IPR051609">
    <property type="entry name" value="NmrA/Isoflavone_reductase-like"/>
</dbReference>
<dbReference type="Pfam" id="PF05368">
    <property type="entry name" value="NmrA"/>
    <property type="match status" value="1"/>
</dbReference>
<evidence type="ECO:0000256" key="1">
    <source>
        <dbReference type="ARBA" id="ARBA00022857"/>
    </source>
</evidence>
<evidence type="ECO:0000259" key="3">
    <source>
        <dbReference type="Pfam" id="PF05368"/>
    </source>
</evidence>
<dbReference type="InterPro" id="IPR008030">
    <property type="entry name" value="NmrA-like"/>
</dbReference>
<name>A0A9P8LGJ2_9PEZI</name>
<dbReference type="GO" id="GO:0016491">
    <property type="term" value="F:oxidoreductase activity"/>
    <property type="evidence" value="ECO:0007669"/>
    <property type="project" value="UniProtKB-KW"/>
</dbReference>
<proteinExistence type="predicted"/>
<dbReference type="PANTHER" id="PTHR47706:SF9">
    <property type="entry name" value="NMRA-LIKE DOMAIN-CONTAINING PROTEIN-RELATED"/>
    <property type="match status" value="1"/>
</dbReference>
<evidence type="ECO:0000256" key="2">
    <source>
        <dbReference type="ARBA" id="ARBA00023002"/>
    </source>
</evidence>
<reference evidence="4" key="1">
    <citation type="submission" date="2021-03" db="EMBL/GenBank/DDBJ databases">
        <title>Comparative genomics and phylogenomic investigation of the class Geoglossomycetes provide insights into ecological specialization and systematics.</title>
        <authorList>
            <person name="Melie T."/>
            <person name="Pirro S."/>
            <person name="Miller A.N."/>
            <person name="Quandt A."/>
        </authorList>
    </citation>
    <scope>NUCLEOTIDE SEQUENCE</scope>
    <source>
        <strain evidence="4">CAQ_001_2017</strain>
    </source>
</reference>
<feature type="domain" description="NmrA-like" evidence="3">
    <location>
        <begin position="3"/>
        <end position="161"/>
    </location>
</feature>
<comment type="caution">
    <text evidence="4">The sequence shown here is derived from an EMBL/GenBank/DDBJ whole genome shotgun (WGS) entry which is preliminary data.</text>
</comment>
<dbReference type="AlphaFoldDB" id="A0A9P8LGJ2"/>
<keyword evidence="2" id="KW-0560">Oxidoreductase</keyword>
<keyword evidence="1" id="KW-0521">NADP</keyword>
<sequence length="231" mass="24689">MASAAVAEQRKIIDAAAKAGVKRFLPSEYGTNTANAEILKVSKFSASKADVTEYLKQTNATNPGLTWTSVIVGPFFDWNIKSGSLGFGISSGTATIFDGGDKRFSTTNLATIGRAVASVLAHPAETANKHVYVSSFNTTQNEILSSLEKATQKTWTIKQRTTKEAMATGAEKLASGDRSGFYDMVLGITYGDGYGTDFAKDTTDGLSNELLALPKEELDVVIKEIVEGKRP</sequence>
<gene>
    <name evidence="4" type="ORF">GP486_001501</name>
</gene>
<dbReference type="Proteomes" id="UP000750711">
    <property type="component" value="Unassembled WGS sequence"/>
</dbReference>
<accession>A0A9P8LGJ2</accession>
<organism evidence="4 5">
    <name type="scientific">Trichoglossum hirsutum</name>
    <dbReference type="NCBI Taxonomy" id="265104"/>
    <lineage>
        <taxon>Eukaryota</taxon>
        <taxon>Fungi</taxon>
        <taxon>Dikarya</taxon>
        <taxon>Ascomycota</taxon>
        <taxon>Pezizomycotina</taxon>
        <taxon>Geoglossomycetes</taxon>
        <taxon>Geoglossales</taxon>
        <taxon>Geoglossaceae</taxon>
        <taxon>Trichoglossum</taxon>
    </lineage>
</organism>
<dbReference type="Gene3D" id="3.40.50.720">
    <property type="entry name" value="NAD(P)-binding Rossmann-like Domain"/>
    <property type="match status" value="1"/>
</dbReference>